<dbReference type="Proteomes" id="UP000247498">
    <property type="component" value="Unassembled WGS sequence"/>
</dbReference>
<reference evidence="7 8" key="1">
    <citation type="journal article" date="2018" name="Sci. Rep.">
        <title>Raphidocelis subcapitata (=Pseudokirchneriella subcapitata) provides an insight into genome evolution and environmental adaptations in the Sphaeropleales.</title>
        <authorList>
            <person name="Suzuki S."/>
            <person name="Yamaguchi H."/>
            <person name="Nakajima N."/>
            <person name="Kawachi M."/>
        </authorList>
    </citation>
    <scope>NUCLEOTIDE SEQUENCE [LARGE SCALE GENOMIC DNA]</scope>
    <source>
        <strain evidence="7 8">NIES-35</strain>
    </source>
</reference>
<dbReference type="SUPFAM" id="SSF53756">
    <property type="entry name" value="UDP-Glycosyltransferase/glycogen phosphorylase"/>
    <property type="match status" value="2"/>
</dbReference>
<feature type="domain" description="Starch synthase catalytic" evidence="6">
    <location>
        <begin position="56"/>
        <end position="273"/>
    </location>
</feature>
<evidence type="ECO:0000256" key="4">
    <source>
        <dbReference type="ARBA" id="ARBA00022922"/>
    </source>
</evidence>
<dbReference type="GO" id="GO:0019252">
    <property type="term" value="P:starch biosynthetic process"/>
    <property type="evidence" value="ECO:0007669"/>
    <property type="project" value="UniProtKB-UniPathway"/>
</dbReference>
<dbReference type="InParanoid" id="A0A2V0NZP2"/>
<dbReference type="PANTHER" id="PTHR45825">
    <property type="entry name" value="GRANULE-BOUND STARCH SYNTHASE 1, CHLOROPLASTIC/AMYLOPLASTIC"/>
    <property type="match status" value="1"/>
</dbReference>
<accession>A0A2V0NZP2</accession>
<dbReference type="AlphaFoldDB" id="A0A2V0NZP2"/>
<evidence type="ECO:0000256" key="3">
    <source>
        <dbReference type="ARBA" id="ARBA00022679"/>
    </source>
</evidence>
<evidence type="ECO:0000313" key="7">
    <source>
        <dbReference type="EMBL" id="GBF91060.1"/>
    </source>
</evidence>
<dbReference type="OrthoDB" id="512920at2759"/>
<dbReference type="InterPro" id="IPR013534">
    <property type="entry name" value="Starch_synth_cat_dom"/>
</dbReference>
<keyword evidence="8" id="KW-1185">Reference proteome</keyword>
<evidence type="ECO:0000256" key="1">
    <source>
        <dbReference type="ARBA" id="ARBA00004727"/>
    </source>
</evidence>
<feature type="region of interest" description="Disordered" evidence="5">
    <location>
        <begin position="1"/>
        <end position="26"/>
    </location>
</feature>
<comment type="caution">
    <text evidence="7">The sequence shown here is derived from an EMBL/GenBank/DDBJ whole genome shotgun (WGS) entry which is preliminary data.</text>
</comment>
<name>A0A2V0NZP2_9CHLO</name>
<feature type="region of interest" description="Disordered" evidence="5">
    <location>
        <begin position="381"/>
        <end position="402"/>
    </location>
</feature>
<dbReference type="UniPathway" id="UPA00152"/>
<organism evidence="7 8">
    <name type="scientific">Raphidocelis subcapitata</name>
    <dbReference type="NCBI Taxonomy" id="307507"/>
    <lineage>
        <taxon>Eukaryota</taxon>
        <taxon>Viridiplantae</taxon>
        <taxon>Chlorophyta</taxon>
        <taxon>core chlorophytes</taxon>
        <taxon>Chlorophyceae</taxon>
        <taxon>CS clade</taxon>
        <taxon>Sphaeropleales</taxon>
        <taxon>Selenastraceae</taxon>
        <taxon>Raphidocelis</taxon>
    </lineage>
</organism>
<evidence type="ECO:0000259" key="6">
    <source>
        <dbReference type="Pfam" id="PF08323"/>
    </source>
</evidence>
<keyword evidence="2" id="KW-0328">Glycosyltransferase</keyword>
<sequence>MQASSGLRGVSATGRASRPLQRRAAPSARVAASANGAIETAAGSGYDQYADCWDTSVVVDIDGEEVRFFHAVKKGVHRVFVDHPWFLAKVWGKTGARLYGSRSGADYADNHARFNLFCRAAIEASRALPFGAGEDVAFVANDWHAALLPVLLKARFLDVYQPRGEFVNAKAALCIHNIAFQGRFWPETFGDLGLPESSRARFAFTDGYDRVFTETEPLADDDTALGVPGTYPKLNWLKAGMLAADKVLTVSPNYAAEIAADPSGGVELDDVIRAVGGAEGIVNGMDLEEWDPAFDKYLPLPGVAAVVKFSAPLAHLITGGADYIMVPSRFEPCGLIQLHAMHPAAPAAAAAAPKPATAAPAAPASAAPAAGAAAADGAASADGAAGKAAPAPISAAGRPRRP</sequence>
<gene>
    <name evidence="7" type="ORF">Rsub_03916</name>
</gene>
<dbReference type="EMBL" id="BDRX01000021">
    <property type="protein sequence ID" value="GBF91060.1"/>
    <property type="molecule type" value="Genomic_DNA"/>
</dbReference>
<evidence type="ECO:0000256" key="2">
    <source>
        <dbReference type="ARBA" id="ARBA00022676"/>
    </source>
</evidence>
<proteinExistence type="predicted"/>
<keyword evidence="4" id="KW-0750">Starch biosynthesis</keyword>
<keyword evidence="3" id="KW-0808">Transferase</keyword>
<evidence type="ECO:0000256" key="5">
    <source>
        <dbReference type="SAM" id="MobiDB-lite"/>
    </source>
</evidence>
<comment type="pathway">
    <text evidence="1">Glycan biosynthesis; starch biosynthesis.</text>
</comment>
<dbReference type="PANTHER" id="PTHR45825:SF3">
    <property type="entry name" value="GRANULE-BOUND STARCH SYNTHASE 1, CHLOROPLASTIC_AMYLOPLASTIC"/>
    <property type="match status" value="1"/>
</dbReference>
<protein>
    <submittedName>
        <fullName evidence="7">Granule-bound starch synthase</fullName>
    </submittedName>
</protein>
<dbReference type="Gene3D" id="3.40.50.2000">
    <property type="entry name" value="Glycogen Phosphorylase B"/>
    <property type="match status" value="1"/>
</dbReference>
<dbReference type="STRING" id="307507.A0A2V0NZP2"/>
<evidence type="ECO:0000313" key="8">
    <source>
        <dbReference type="Proteomes" id="UP000247498"/>
    </source>
</evidence>
<dbReference type="Pfam" id="PF08323">
    <property type="entry name" value="Glyco_transf_5"/>
    <property type="match status" value="1"/>
</dbReference>
<dbReference type="GO" id="GO:0016757">
    <property type="term" value="F:glycosyltransferase activity"/>
    <property type="evidence" value="ECO:0007669"/>
    <property type="project" value="UniProtKB-KW"/>
</dbReference>